<dbReference type="NCBIfam" id="NF002149">
    <property type="entry name" value="PRK00982.1-3"/>
    <property type="match status" value="1"/>
</dbReference>
<evidence type="ECO:0000256" key="2">
    <source>
        <dbReference type="ARBA" id="ARBA00022516"/>
    </source>
</evidence>
<evidence type="ECO:0000259" key="7">
    <source>
        <dbReference type="PROSITE" id="PS50075"/>
    </source>
</evidence>
<accession>A0A0F9FY06</accession>
<dbReference type="InterPro" id="IPR009081">
    <property type="entry name" value="PP-bd_ACP"/>
</dbReference>
<dbReference type="GO" id="GO:0009245">
    <property type="term" value="P:lipid A biosynthetic process"/>
    <property type="evidence" value="ECO:0007669"/>
    <property type="project" value="TreeGrafter"/>
</dbReference>
<dbReference type="NCBIfam" id="NF002151">
    <property type="entry name" value="PRK00982.1-5"/>
    <property type="match status" value="1"/>
</dbReference>
<keyword evidence="6" id="KW-0275">Fatty acid biosynthesis</keyword>
<keyword evidence="4" id="KW-0276">Fatty acid metabolism</keyword>
<dbReference type="PANTHER" id="PTHR20863">
    <property type="entry name" value="ACYL CARRIER PROTEIN"/>
    <property type="match status" value="1"/>
</dbReference>
<dbReference type="GO" id="GO:0000035">
    <property type="term" value="F:acyl binding"/>
    <property type="evidence" value="ECO:0007669"/>
    <property type="project" value="TreeGrafter"/>
</dbReference>
<feature type="domain" description="Carrier" evidence="7">
    <location>
        <begin position="1"/>
        <end position="76"/>
    </location>
</feature>
<comment type="caution">
    <text evidence="8">The sequence shown here is derived from an EMBL/GenBank/DDBJ whole genome shotgun (WGS) entry which is preliminary data.</text>
</comment>
<evidence type="ECO:0000313" key="8">
    <source>
        <dbReference type="EMBL" id="KKL56032.1"/>
    </source>
</evidence>
<dbReference type="Gene3D" id="1.10.1200.10">
    <property type="entry name" value="ACP-like"/>
    <property type="match status" value="1"/>
</dbReference>
<dbReference type="InterPro" id="IPR036736">
    <property type="entry name" value="ACP-like_sf"/>
</dbReference>
<dbReference type="HAMAP" id="MF_01217">
    <property type="entry name" value="Acyl_carrier"/>
    <property type="match status" value="1"/>
</dbReference>
<evidence type="ECO:0000256" key="3">
    <source>
        <dbReference type="ARBA" id="ARBA00022553"/>
    </source>
</evidence>
<evidence type="ECO:0000256" key="6">
    <source>
        <dbReference type="ARBA" id="ARBA00023160"/>
    </source>
</evidence>
<sequence>MSLEDKIKKIIAEKLGADLDEIIPKASFVDDLGADSLDLVELIMSMEEEFDIEISDEDAEKLLTVNDALEYVVKHS</sequence>
<keyword evidence="2" id="KW-0444">Lipid biosynthesis</keyword>
<gene>
    <name evidence="8" type="ORF">LCGC14_2249490</name>
</gene>
<dbReference type="PANTHER" id="PTHR20863:SF76">
    <property type="entry name" value="CARRIER DOMAIN-CONTAINING PROTEIN"/>
    <property type="match status" value="1"/>
</dbReference>
<dbReference type="NCBIfam" id="NF002150">
    <property type="entry name" value="PRK00982.1-4"/>
    <property type="match status" value="1"/>
</dbReference>
<dbReference type="InterPro" id="IPR006162">
    <property type="entry name" value="Ppantetheine_attach_site"/>
</dbReference>
<evidence type="ECO:0000256" key="4">
    <source>
        <dbReference type="ARBA" id="ARBA00022832"/>
    </source>
</evidence>
<dbReference type="PROSITE" id="PS50075">
    <property type="entry name" value="CARRIER"/>
    <property type="match status" value="1"/>
</dbReference>
<evidence type="ECO:0000256" key="5">
    <source>
        <dbReference type="ARBA" id="ARBA00023098"/>
    </source>
</evidence>
<dbReference type="AlphaFoldDB" id="A0A0F9FY06"/>
<dbReference type="GO" id="GO:0000036">
    <property type="term" value="F:acyl carrier activity"/>
    <property type="evidence" value="ECO:0007669"/>
    <property type="project" value="TreeGrafter"/>
</dbReference>
<dbReference type="InterPro" id="IPR003231">
    <property type="entry name" value="ACP"/>
</dbReference>
<keyword evidence="5" id="KW-0443">Lipid metabolism</keyword>
<dbReference type="NCBIfam" id="TIGR00517">
    <property type="entry name" value="acyl_carrier"/>
    <property type="match status" value="1"/>
</dbReference>
<dbReference type="EMBL" id="LAZR01030632">
    <property type="protein sequence ID" value="KKL56032.1"/>
    <property type="molecule type" value="Genomic_DNA"/>
</dbReference>
<dbReference type="GO" id="GO:0005829">
    <property type="term" value="C:cytosol"/>
    <property type="evidence" value="ECO:0007669"/>
    <property type="project" value="TreeGrafter"/>
</dbReference>
<evidence type="ECO:0000256" key="1">
    <source>
        <dbReference type="ARBA" id="ARBA00022450"/>
    </source>
</evidence>
<dbReference type="NCBIfam" id="NF002148">
    <property type="entry name" value="PRK00982.1-2"/>
    <property type="match status" value="1"/>
</dbReference>
<proteinExistence type="inferred from homology"/>
<dbReference type="Pfam" id="PF00550">
    <property type="entry name" value="PP-binding"/>
    <property type="match status" value="1"/>
</dbReference>
<keyword evidence="3" id="KW-0597">Phosphoprotein</keyword>
<organism evidence="8">
    <name type="scientific">marine sediment metagenome</name>
    <dbReference type="NCBI Taxonomy" id="412755"/>
    <lineage>
        <taxon>unclassified sequences</taxon>
        <taxon>metagenomes</taxon>
        <taxon>ecological metagenomes</taxon>
    </lineage>
</organism>
<dbReference type="PROSITE" id="PS00012">
    <property type="entry name" value="PHOSPHOPANTETHEINE"/>
    <property type="match status" value="1"/>
</dbReference>
<protein>
    <recommendedName>
        <fullName evidence="7">Carrier domain-containing protein</fullName>
    </recommendedName>
</protein>
<dbReference type="SUPFAM" id="SSF47336">
    <property type="entry name" value="ACP-like"/>
    <property type="match status" value="1"/>
</dbReference>
<name>A0A0F9FY06_9ZZZZ</name>
<keyword evidence="1" id="KW-0596">Phosphopantetheine</keyword>
<dbReference type="GO" id="GO:0016020">
    <property type="term" value="C:membrane"/>
    <property type="evidence" value="ECO:0007669"/>
    <property type="project" value="GOC"/>
</dbReference>
<reference evidence="8" key="1">
    <citation type="journal article" date="2015" name="Nature">
        <title>Complex archaea that bridge the gap between prokaryotes and eukaryotes.</title>
        <authorList>
            <person name="Spang A."/>
            <person name="Saw J.H."/>
            <person name="Jorgensen S.L."/>
            <person name="Zaremba-Niedzwiedzka K."/>
            <person name="Martijn J."/>
            <person name="Lind A.E."/>
            <person name="van Eijk R."/>
            <person name="Schleper C."/>
            <person name="Guy L."/>
            <person name="Ettema T.J."/>
        </authorList>
    </citation>
    <scope>NUCLEOTIDE SEQUENCE</scope>
</reference>